<dbReference type="Gene3D" id="3.40.640.10">
    <property type="entry name" value="Type I PLP-dependent aspartate aminotransferase-like (Major domain)"/>
    <property type="match status" value="1"/>
</dbReference>
<evidence type="ECO:0000256" key="8">
    <source>
        <dbReference type="ARBA" id="ARBA00023014"/>
    </source>
</evidence>
<evidence type="ECO:0000256" key="5">
    <source>
        <dbReference type="ARBA" id="ARBA00022723"/>
    </source>
</evidence>
<evidence type="ECO:0000256" key="9">
    <source>
        <dbReference type="ARBA" id="ARBA00050776"/>
    </source>
</evidence>
<dbReference type="InterPro" id="IPR016454">
    <property type="entry name" value="Cysteine_dSase"/>
</dbReference>
<evidence type="ECO:0000313" key="12">
    <source>
        <dbReference type="EMBL" id="MDH4905124.1"/>
    </source>
</evidence>
<organism evidence="12 13">
    <name type="scientific">Psychrobacter pocilloporae</name>
    <dbReference type="NCBI Taxonomy" id="1775882"/>
    <lineage>
        <taxon>Bacteria</taxon>
        <taxon>Pseudomonadati</taxon>
        <taxon>Pseudomonadota</taxon>
        <taxon>Gammaproteobacteria</taxon>
        <taxon>Moraxellales</taxon>
        <taxon>Moraxellaceae</taxon>
        <taxon>Psychrobacter</taxon>
    </lineage>
</organism>
<proteinExistence type="inferred from homology"/>
<evidence type="ECO:0000256" key="2">
    <source>
        <dbReference type="ARBA" id="ARBA00006490"/>
    </source>
</evidence>
<dbReference type="InterPro" id="IPR015422">
    <property type="entry name" value="PyrdxlP-dep_Trfase_small"/>
</dbReference>
<evidence type="ECO:0000313" key="13">
    <source>
        <dbReference type="Proteomes" id="UP001243298"/>
    </source>
</evidence>
<dbReference type="SUPFAM" id="SSF53383">
    <property type="entry name" value="PLP-dependent transferases"/>
    <property type="match status" value="1"/>
</dbReference>
<dbReference type="EMBL" id="PGFT01000001">
    <property type="protein sequence ID" value="MDH4905124.1"/>
    <property type="molecule type" value="Genomic_DNA"/>
</dbReference>
<dbReference type="InterPro" id="IPR020578">
    <property type="entry name" value="Aminotrans_V_PyrdxlP_BS"/>
</dbReference>
<comment type="catalytic activity">
    <reaction evidence="9">
        <text>(sulfur carrier)-H + L-cysteine = (sulfur carrier)-SH + L-alanine</text>
        <dbReference type="Rhea" id="RHEA:43892"/>
        <dbReference type="Rhea" id="RHEA-COMP:14737"/>
        <dbReference type="Rhea" id="RHEA-COMP:14739"/>
        <dbReference type="ChEBI" id="CHEBI:29917"/>
        <dbReference type="ChEBI" id="CHEBI:35235"/>
        <dbReference type="ChEBI" id="CHEBI:57972"/>
        <dbReference type="ChEBI" id="CHEBI:64428"/>
        <dbReference type="EC" id="2.8.1.7"/>
    </reaction>
</comment>
<sequence length="405" mass="44973">MRFSFFHPKNYPIQIKNENIMKNIYLDYNSHTPCDISVIKAMQDIWSQPGNPHSDGHSFGWNKQTLISDSLKTFTDIYDCFEEELLFTSGATEANNLAIYSGIPIAEKMNPQADTILTSHLEHKSVLSPLEIAASKHGLKLLYVDITSNGVIDLQDLQTKLKQNNVLWVSCTMTNGVIGTSQPIYQVAELCQRYNAMLHVDGSQAGYLDIACHDLQVDFLTLSAHKIYGPSGIGLLYSKHLQNPEFIPMISGGGQQNGLRAGTLPVPLIIGFSEAAKILDDNKETEALRLRELRDTLLDGLNQALTIIVFGDLNERHPGNLYLAIKNIDSMQLLNNMQPHLAFSLGSACDGLSREYSPIMKAMGIPKDIAECAFRICVGRMTTIEEVEQTIAIVIDTVKKINKMS</sequence>
<evidence type="ECO:0000256" key="10">
    <source>
        <dbReference type="RuleBase" id="RU004504"/>
    </source>
</evidence>
<dbReference type="PROSITE" id="PS00595">
    <property type="entry name" value="AA_TRANSFER_CLASS_5"/>
    <property type="match status" value="1"/>
</dbReference>
<dbReference type="InterPro" id="IPR000192">
    <property type="entry name" value="Aminotrans_V_dom"/>
</dbReference>
<dbReference type="InterPro" id="IPR015421">
    <property type="entry name" value="PyrdxlP-dep_Trfase_major"/>
</dbReference>
<comment type="similarity">
    <text evidence="2">Belongs to the class-V pyridoxal-phosphate-dependent aminotransferase family. NifS/IscS subfamily.</text>
</comment>
<evidence type="ECO:0000256" key="4">
    <source>
        <dbReference type="ARBA" id="ARBA00022679"/>
    </source>
</evidence>
<keyword evidence="6" id="KW-0663">Pyridoxal phosphate</keyword>
<keyword evidence="4" id="KW-0808">Transferase</keyword>
<name>A0ABT6IU74_9GAMM</name>
<dbReference type="Gene3D" id="3.90.1150.10">
    <property type="entry name" value="Aspartate Aminotransferase, domain 1"/>
    <property type="match status" value="1"/>
</dbReference>
<evidence type="ECO:0000256" key="7">
    <source>
        <dbReference type="ARBA" id="ARBA00023004"/>
    </source>
</evidence>
<keyword evidence="8" id="KW-0411">Iron-sulfur</keyword>
<dbReference type="PANTHER" id="PTHR11601:SF34">
    <property type="entry name" value="CYSTEINE DESULFURASE"/>
    <property type="match status" value="1"/>
</dbReference>
<evidence type="ECO:0000256" key="3">
    <source>
        <dbReference type="ARBA" id="ARBA00012239"/>
    </source>
</evidence>
<dbReference type="InterPro" id="IPR015424">
    <property type="entry name" value="PyrdxlP-dep_Trfase"/>
</dbReference>
<dbReference type="Proteomes" id="UP001243298">
    <property type="component" value="Unassembled WGS sequence"/>
</dbReference>
<gene>
    <name evidence="12" type="ORF">CUR83_08660</name>
</gene>
<evidence type="ECO:0000256" key="1">
    <source>
        <dbReference type="ARBA" id="ARBA00001933"/>
    </source>
</evidence>
<dbReference type="Pfam" id="PF00266">
    <property type="entry name" value="Aminotran_5"/>
    <property type="match status" value="1"/>
</dbReference>
<comment type="cofactor">
    <cofactor evidence="1 10">
        <name>pyridoxal 5'-phosphate</name>
        <dbReference type="ChEBI" id="CHEBI:597326"/>
    </cofactor>
</comment>
<accession>A0ABT6IU74</accession>
<dbReference type="EC" id="2.8.1.7" evidence="3"/>
<keyword evidence="7" id="KW-0408">Iron</keyword>
<evidence type="ECO:0000256" key="6">
    <source>
        <dbReference type="ARBA" id="ARBA00022898"/>
    </source>
</evidence>
<keyword evidence="13" id="KW-1185">Reference proteome</keyword>
<reference evidence="12 13" key="1">
    <citation type="submission" date="2017-11" db="EMBL/GenBank/DDBJ databases">
        <title>Whole genome sequencing of Psychrobacter pocilloporae S6-60T(=JCM 31058T=LMG 29157T).</title>
        <authorList>
            <person name="Das S.K."/>
        </authorList>
    </citation>
    <scope>NUCLEOTIDE SEQUENCE [LARGE SCALE GENOMIC DNA]</scope>
    <source>
        <strain evidence="12 13">S6-60</strain>
    </source>
</reference>
<feature type="domain" description="Aminotransferase class V" evidence="11">
    <location>
        <begin position="24"/>
        <end position="389"/>
    </location>
</feature>
<comment type="caution">
    <text evidence="12">The sequence shown here is derived from an EMBL/GenBank/DDBJ whole genome shotgun (WGS) entry which is preliminary data.</text>
</comment>
<evidence type="ECO:0000259" key="11">
    <source>
        <dbReference type="Pfam" id="PF00266"/>
    </source>
</evidence>
<keyword evidence="5" id="KW-0479">Metal-binding</keyword>
<dbReference type="PIRSF" id="PIRSF005572">
    <property type="entry name" value="NifS"/>
    <property type="match status" value="1"/>
</dbReference>
<dbReference type="PANTHER" id="PTHR11601">
    <property type="entry name" value="CYSTEINE DESULFURYLASE FAMILY MEMBER"/>
    <property type="match status" value="1"/>
</dbReference>
<protein>
    <recommendedName>
        <fullName evidence="3">cysteine desulfurase</fullName>
        <ecNumber evidence="3">2.8.1.7</ecNumber>
    </recommendedName>
</protein>